<evidence type="ECO:0000313" key="4">
    <source>
        <dbReference type="Proteomes" id="UP000676456"/>
    </source>
</evidence>
<dbReference type="InterPro" id="IPR017526">
    <property type="entry name" value="SASP_SspL"/>
</dbReference>
<name>A0A942Z4R0_9BACI</name>
<dbReference type="EMBL" id="JAGYPN010000001">
    <property type="protein sequence ID" value="MBS4222061.1"/>
    <property type="molecule type" value="Genomic_DNA"/>
</dbReference>
<proteinExistence type="predicted"/>
<keyword evidence="4" id="KW-1185">Reference proteome</keyword>
<evidence type="ECO:0000256" key="2">
    <source>
        <dbReference type="SAM" id="MobiDB-lite"/>
    </source>
</evidence>
<dbReference type="AlphaFoldDB" id="A0A942Z4R0"/>
<comment type="caution">
    <text evidence="3">The sequence shown here is derived from an EMBL/GenBank/DDBJ whole genome shotgun (WGS) entry which is preliminary data.</text>
</comment>
<protein>
    <recommendedName>
        <fullName evidence="1">Small, acid-soluble spore protein L</fullName>
    </recommendedName>
</protein>
<organism evidence="3 4">
    <name type="scientific">Lederbergia citrea</name>
    <dbReference type="NCBI Taxonomy" id="2833581"/>
    <lineage>
        <taxon>Bacteria</taxon>
        <taxon>Bacillati</taxon>
        <taxon>Bacillota</taxon>
        <taxon>Bacilli</taxon>
        <taxon>Bacillales</taxon>
        <taxon>Bacillaceae</taxon>
        <taxon>Lederbergia</taxon>
    </lineage>
</organism>
<dbReference type="NCBIfam" id="TIGR03093">
    <property type="entry name" value="SASP_sspL"/>
    <property type="match status" value="1"/>
</dbReference>
<feature type="region of interest" description="Disordered" evidence="2">
    <location>
        <begin position="1"/>
        <end position="52"/>
    </location>
</feature>
<sequence length="52" mass="5638">MAKDKRSPSGNNRGTNKGKKATSVTPQGYGDTEFAQEPKTKLENAAKKKNTK</sequence>
<gene>
    <name evidence="3" type="primary">sspL</name>
    <name evidence="3" type="ORF">KHA91_04740</name>
</gene>
<dbReference type="Proteomes" id="UP000676456">
    <property type="component" value="Unassembled WGS sequence"/>
</dbReference>
<feature type="compositionally biased region" description="Basic and acidic residues" evidence="2">
    <location>
        <begin position="36"/>
        <end position="46"/>
    </location>
</feature>
<dbReference type="RefSeq" id="WP_213097032.1">
    <property type="nucleotide sequence ID" value="NZ_JAGYPH010000001.1"/>
</dbReference>
<reference evidence="3 4" key="1">
    <citation type="submission" date="2021-05" db="EMBL/GenBank/DDBJ databases">
        <title>Novel Bacillus species.</title>
        <authorList>
            <person name="Liu G."/>
        </authorList>
    </citation>
    <scope>NUCLEOTIDE SEQUENCE [LARGE SCALE GENOMIC DNA]</scope>
    <source>
        <strain evidence="3 4">FJAT-49682</strain>
    </source>
</reference>
<accession>A0A942Z4R0</accession>
<evidence type="ECO:0000313" key="3">
    <source>
        <dbReference type="EMBL" id="MBS4222061.1"/>
    </source>
</evidence>
<evidence type="ECO:0000256" key="1">
    <source>
        <dbReference type="NCBIfam" id="TIGR03093"/>
    </source>
</evidence>